<dbReference type="Proteomes" id="UP001142317">
    <property type="component" value="Unassembled WGS sequence"/>
</dbReference>
<sequence>MPTGKTPAPGPLSRHIATTLIAEIRERGFRQVEIAARAGMSPSQLSRVLSARKVFTIDQLDAVCRALGVPLAQVITDAVQATESEGSATVTDIRVRSSRDNGRAVAKEPEGDRGGDDGDG</sequence>
<dbReference type="AlphaFoldDB" id="A0A9W6HFM0"/>
<accession>A0A9W6HFM0</accession>
<proteinExistence type="predicted"/>
<dbReference type="InterPro" id="IPR010982">
    <property type="entry name" value="Lambda_DNA-bd_dom_sf"/>
</dbReference>
<dbReference type="Gene3D" id="1.10.260.40">
    <property type="entry name" value="lambda repressor-like DNA-binding domains"/>
    <property type="match status" value="1"/>
</dbReference>
<dbReference type="InterPro" id="IPR001387">
    <property type="entry name" value="Cro/C1-type_HTH"/>
</dbReference>
<evidence type="ECO:0000259" key="2">
    <source>
        <dbReference type="PROSITE" id="PS50943"/>
    </source>
</evidence>
<feature type="compositionally biased region" description="Basic and acidic residues" evidence="1">
    <location>
        <begin position="93"/>
        <end position="120"/>
    </location>
</feature>
<gene>
    <name evidence="3" type="ORF">GCM10017586_14120</name>
</gene>
<keyword evidence="4" id="KW-1185">Reference proteome</keyword>
<dbReference type="PROSITE" id="PS50943">
    <property type="entry name" value="HTH_CROC1"/>
    <property type="match status" value="1"/>
</dbReference>
<dbReference type="SUPFAM" id="SSF47413">
    <property type="entry name" value="lambda repressor-like DNA-binding domains"/>
    <property type="match status" value="1"/>
</dbReference>
<feature type="domain" description="HTH cro/C1-type" evidence="2">
    <location>
        <begin position="20"/>
        <end position="74"/>
    </location>
</feature>
<evidence type="ECO:0000313" key="4">
    <source>
        <dbReference type="Proteomes" id="UP001142317"/>
    </source>
</evidence>
<dbReference type="EMBL" id="BSEO01000005">
    <property type="protein sequence ID" value="GLJ79730.1"/>
    <property type="molecule type" value="Genomic_DNA"/>
</dbReference>
<dbReference type="RefSeq" id="WP_271174950.1">
    <property type="nucleotide sequence ID" value="NZ_BSEO01000005.1"/>
</dbReference>
<protein>
    <recommendedName>
        <fullName evidence="2">HTH cro/C1-type domain-containing protein</fullName>
    </recommendedName>
</protein>
<dbReference type="Pfam" id="PF13560">
    <property type="entry name" value="HTH_31"/>
    <property type="match status" value="1"/>
</dbReference>
<comment type="caution">
    <text evidence="3">The sequence shown here is derived from an EMBL/GenBank/DDBJ whole genome shotgun (WGS) entry which is preliminary data.</text>
</comment>
<dbReference type="SMART" id="SM00530">
    <property type="entry name" value="HTH_XRE"/>
    <property type="match status" value="1"/>
</dbReference>
<name>A0A9W6HFM0_9MICO</name>
<evidence type="ECO:0000313" key="3">
    <source>
        <dbReference type="EMBL" id="GLJ79730.1"/>
    </source>
</evidence>
<dbReference type="CDD" id="cd00093">
    <property type="entry name" value="HTH_XRE"/>
    <property type="match status" value="1"/>
</dbReference>
<reference evidence="3" key="1">
    <citation type="journal article" date="2014" name="Int. J. Syst. Evol. Microbiol.">
        <title>Complete genome sequence of Corynebacterium casei LMG S-19264T (=DSM 44701T), isolated from a smear-ripened cheese.</title>
        <authorList>
            <consortium name="US DOE Joint Genome Institute (JGI-PGF)"/>
            <person name="Walter F."/>
            <person name="Albersmeier A."/>
            <person name="Kalinowski J."/>
            <person name="Ruckert C."/>
        </authorList>
    </citation>
    <scope>NUCLEOTIDE SEQUENCE</scope>
    <source>
        <strain evidence="3">VKM Ac-1447</strain>
    </source>
</reference>
<dbReference type="GO" id="GO:0003677">
    <property type="term" value="F:DNA binding"/>
    <property type="evidence" value="ECO:0007669"/>
    <property type="project" value="InterPro"/>
</dbReference>
<feature type="region of interest" description="Disordered" evidence="1">
    <location>
        <begin position="82"/>
        <end position="120"/>
    </location>
</feature>
<evidence type="ECO:0000256" key="1">
    <source>
        <dbReference type="SAM" id="MobiDB-lite"/>
    </source>
</evidence>
<reference evidence="3" key="2">
    <citation type="submission" date="2023-01" db="EMBL/GenBank/DDBJ databases">
        <authorList>
            <person name="Sun Q."/>
            <person name="Evtushenko L."/>
        </authorList>
    </citation>
    <scope>NUCLEOTIDE SEQUENCE</scope>
    <source>
        <strain evidence="3">VKM Ac-1447</strain>
    </source>
</reference>
<organism evidence="3 4">
    <name type="scientific">Microbacterium imperiale</name>
    <dbReference type="NCBI Taxonomy" id="33884"/>
    <lineage>
        <taxon>Bacteria</taxon>
        <taxon>Bacillati</taxon>
        <taxon>Actinomycetota</taxon>
        <taxon>Actinomycetes</taxon>
        <taxon>Micrococcales</taxon>
        <taxon>Microbacteriaceae</taxon>
        <taxon>Microbacterium</taxon>
    </lineage>
</organism>